<evidence type="ECO:0000256" key="3">
    <source>
        <dbReference type="ARBA" id="ARBA00004624"/>
    </source>
</evidence>
<evidence type="ECO:0000256" key="4">
    <source>
        <dbReference type="ARBA" id="ARBA00007210"/>
    </source>
</evidence>
<dbReference type="PANTHER" id="PTHR21426">
    <property type="entry name" value="EXOCYST COMPLEX COMPONENT 8"/>
    <property type="match status" value="1"/>
</dbReference>
<gene>
    <name evidence="11" type="ORF">Dbus_chr3Rg1487</name>
</gene>
<dbReference type="GO" id="GO:0006893">
    <property type="term" value="P:Golgi to plasma membrane transport"/>
    <property type="evidence" value="ECO:0007669"/>
    <property type="project" value="TreeGrafter"/>
</dbReference>
<dbReference type="OMA" id="AAWLPNR"/>
<dbReference type="InterPro" id="IPR042560">
    <property type="entry name" value="Exo84_C_2"/>
</dbReference>
<dbReference type="Proteomes" id="UP000494163">
    <property type="component" value="Chromosome 3R"/>
</dbReference>
<evidence type="ECO:0000256" key="6">
    <source>
        <dbReference type="ARBA" id="ARBA00022448"/>
    </source>
</evidence>
<evidence type="ECO:0000256" key="1">
    <source>
        <dbReference type="ARBA" id="ARBA00002660"/>
    </source>
</evidence>
<dbReference type="InterPro" id="IPR016159">
    <property type="entry name" value="Cullin_repeat-like_dom_sf"/>
</dbReference>
<dbReference type="Gene3D" id="2.30.29.30">
    <property type="entry name" value="Pleckstrin-homology domain (PH domain)/Phosphotyrosine-binding domain (PTB)"/>
    <property type="match status" value="1"/>
</dbReference>
<dbReference type="SUPFAM" id="SSF74788">
    <property type="entry name" value="Cullin repeat-like"/>
    <property type="match status" value="1"/>
</dbReference>
<dbReference type="SMART" id="SM00233">
    <property type="entry name" value="PH"/>
    <property type="match status" value="1"/>
</dbReference>
<comment type="subcellular location">
    <subcellularLocation>
        <location evidence="3">Cell projection</location>
        <location evidence="3">Growth cone</location>
    </subcellularLocation>
    <subcellularLocation>
        <location evidence="2">Cytoplasm</location>
        <location evidence="2">Perinuclear region</location>
    </subcellularLocation>
</comment>
<dbReference type="STRING" id="30019.A0A0M4F4N1"/>
<reference evidence="11 12" key="1">
    <citation type="submission" date="2015-08" db="EMBL/GenBank/DDBJ databases">
        <title>Ancestral chromatin configuration constrains chromatin evolution on differentiating sex chromosomes in Drosophila.</title>
        <authorList>
            <person name="Zhou Q."/>
            <person name="Bachtrog D."/>
        </authorList>
    </citation>
    <scope>NUCLEOTIDE SEQUENCE [LARGE SCALE GENOMIC DNA]</scope>
    <source>
        <tissue evidence="11">Whole larvae</tissue>
    </source>
</reference>
<accession>A0A0M4F4N1</accession>
<feature type="domain" description="PH" evidence="10">
    <location>
        <begin position="137"/>
        <end position="235"/>
    </location>
</feature>
<dbReference type="InterPro" id="IPR032403">
    <property type="entry name" value="Exo84_C"/>
</dbReference>
<organism evidence="11 12">
    <name type="scientific">Drosophila busckii</name>
    <name type="common">Fruit fly</name>
    <dbReference type="NCBI Taxonomy" id="30019"/>
    <lineage>
        <taxon>Eukaryota</taxon>
        <taxon>Metazoa</taxon>
        <taxon>Ecdysozoa</taxon>
        <taxon>Arthropoda</taxon>
        <taxon>Hexapoda</taxon>
        <taxon>Insecta</taxon>
        <taxon>Pterygota</taxon>
        <taxon>Neoptera</taxon>
        <taxon>Endopterygota</taxon>
        <taxon>Diptera</taxon>
        <taxon>Brachycera</taxon>
        <taxon>Muscomorpha</taxon>
        <taxon>Ephydroidea</taxon>
        <taxon>Drosophilidae</taxon>
        <taxon>Drosophila</taxon>
    </lineage>
</organism>
<sequence>MKVFDDFNFSVDKYTKELTRECVGGSDLQQRKKEIESYNEQTSATLKQTCKKNYMQFIQTAKEISRKHLSEMYQLSHILIEQRNILATMSDGKTSNNLKADSVEAENTAAEDLENSHATRAVKEMVQGFNGNLEGKTFLNEGALIELDGNDYRPIQRVFFFLFNDVLIVCKVKHDKRLEFLNEYDPKKIGVINIKDLDGVKNAINIITPDGSKIYQSITAAGKSEWIEKLEEAFRFDQQKKPKKGQAPQPPNRNKSQQQSQSKNSTPEKQVLPSPSESEPKSLEDETPEWLSTASEEIQTLVAQRHFEDAQTLIKRTLEFLRLAEHKKKLPQADSIESKVKQQEQKLTNVLLQELSNSHNRNLQIALRAARRPLSILVEMGRSRQASATLLKVCTVSLRVAQREARRNNAEISELFFCDLTQVACDYLSAFEQQPACVAALVVWCNAELQYFASQLIKHYLTKGTSLEAMAKCVERVRKPATKLTEIGLDISYHLEGLLRTTLESLIEESKQRLLDAVGRTEESWQPYNLQTKSNLKRLLLELDTLGIDMRAQTTGDTWLNLTQSTLVFVRHYLQLTEYCGYLAKGETLLQSLEQLLRDLFIAQHALKPPSDLAVDPNFVVKNKIFLVDNLLPIAIDKFRQISGRQCDLLRELHTKLARQQGAPVPRQRSVYTTDVF</sequence>
<dbReference type="GO" id="GO:0015031">
    <property type="term" value="P:protein transport"/>
    <property type="evidence" value="ECO:0007669"/>
    <property type="project" value="UniProtKB-KW"/>
</dbReference>
<evidence type="ECO:0000313" key="12">
    <source>
        <dbReference type="Proteomes" id="UP000494163"/>
    </source>
</evidence>
<dbReference type="FunFam" id="2.30.29.30:FF:000376">
    <property type="entry name" value="Exocyst complex component 8"/>
    <property type="match status" value="1"/>
</dbReference>
<dbReference type="FunFam" id="1.20.58.1220:FF:000003">
    <property type="entry name" value="Exocyst 84, isoform B"/>
    <property type="match status" value="1"/>
</dbReference>
<dbReference type="CDD" id="cd01226">
    <property type="entry name" value="PH_RalBD_exo84"/>
    <property type="match status" value="1"/>
</dbReference>
<dbReference type="GO" id="GO:0000145">
    <property type="term" value="C:exocyst"/>
    <property type="evidence" value="ECO:0007669"/>
    <property type="project" value="InterPro"/>
</dbReference>
<dbReference type="Gene3D" id="1.20.58.1220">
    <property type="entry name" value="Exo84p, C-terminal helical domain"/>
    <property type="match status" value="1"/>
</dbReference>
<evidence type="ECO:0000259" key="10">
    <source>
        <dbReference type="PROSITE" id="PS50003"/>
    </source>
</evidence>
<comment type="function">
    <text evidence="1">Component of the exocyst complex involved in the docking of exocytic vesicles with fusion sites on the plasma membrane.</text>
</comment>
<keyword evidence="8" id="KW-0653">Protein transport</keyword>
<evidence type="ECO:0000256" key="7">
    <source>
        <dbReference type="ARBA" id="ARBA00022483"/>
    </source>
</evidence>
<evidence type="ECO:0000256" key="2">
    <source>
        <dbReference type="ARBA" id="ARBA00004556"/>
    </source>
</evidence>
<dbReference type="Gene3D" id="1.20.58.1210">
    <property type="entry name" value="Exo84p, N-terminal helical domain"/>
    <property type="match status" value="1"/>
</dbReference>
<dbReference type="GO" id="GO:0048471">
    <property type="term" value="C:perinuclear region of cytoplasm"/>
    <property type="evidence" value="ECO:0007669"/>
    <property type="project" value="UniProtKB-SubCell"/>
</dbReference>
<dbReference type="Pfam" id="PF16528">
    <property type="entry name" value="Exo84_C"/>
    <property type="match status" value="1"/>
</dbReference>
<dbReference type="InterPro" id="IPR033961">
    <property type="entry name" value="Exo84"/>
</dbReference>
<dbReference type="PROSITE" id="PS50003">
    <property type="entry name" value="PH_DOMAIN"/>
    <property type="match status" value="1"/>
</dbReference>
<name>A0A0M4F4N1_DROBS</name>
<dbReference type="EMBL" id="CP012526">
    <property type="protein sequence ID" value="ALC46737.1"/>
    <property type="molecule type" value="Genomic_DNA"/>
</dbReference>
<dbReference type="PANTHER" id="PTHR21426:SF12">
    <property type="entry name" value="EXOCYST COMPLEX COMPONENT 8"/>
    <property type="match status" value="1"/>
</dbReference>
<evidence type="ECO:0000256" key="9">
    <source>
        <dbReference type="SAM" id="MobiDB-lite"/>
    </source>
</evidence>
<dbReference type="GO" id="GO:0006887">
    <property type="term" value="P:exocytosis"/>
    <property type="evidence" value="ECO:0007669"/>
    <property type="project" value="UniProtKB-KW"/>
</dbReference>
<dbReference type="Pfam" id="PF08700">
    <property type="entry name" value="VPS51_Exo84_N"/>
    <property type="match status" value="1"/>
</dbReference>
<protein>
    <recommendedName>
        <fullName evidence="5">Exocyst complex component 8</fullName>
    </recommendedName>
</protein>
<dbReference type="SUPFAM" id="SSF50729">
    <property type="entry name" value="PH domain-like"/>
    <property type="match status" value="1"/>
</dbReference>
<dbReference type="InterPro" id="IPR042561">
    <property type="entry name" value="Exo84_C_1"/>
</dbReference>
<keyword evidence="12" id="KW-1185">Reference proteome</keyword>
<feature type="region of interest" description="Disordered" evidence="9">
    <location>
        <begin position="237"/>
        <end position="290"/>
    </location>
</feature>
<feature type="compositionally biased region" description="Low complexity" evidence="9">
    <location>
        <begin position="254"/>
        <end position="265"/>
    </location>
</feature>
<dbReference type="InterPro" id="IPR001849">
    <property type="entry name" value="PH_domain"/>
</dbReference>
<dbReference type="GO" id="GO:0030426">
    <property type="term" value="C:growth cone"/>
    <property type="evidence" value="ECO:0007669"/>
    <property type="project" value="UniProtKB-SubCell"/>
</dbReference>
<keyword evidence="7" id="KW-0268">Exocytosis</keyword>
<keyword evidence="6" id="KW-0813">Transport</keyword>
<evidence type="ECO:0000256" key="5">
    <source>
        <dbReference type="ARBA" id="ARBA00017509"/>
    </source>
</evidence>
<evidence type="ECO:0000256" key="8">
    <source>
        <dbReference type="ARBA" id="ARBA00022927"/>
    </source>
</evidence>
<proteinExistence type="inferred from homology"/>
<evidence type="ECO:0000313" key="11">
    <source>
        <dbReference type="EMBL" id="ALC46737.1"/>
    </source>
</evidence>
<dbReference type="OrthoDB" id="642193at2759"/>
<comment type="similarity">
    <text evidence="4">Belongs to the EXO84 family.</text>
</comment>
<dbReference type="AlphaFoldDB" id="A0A0M4F4N1"/>
<dbReference type="InterPro" id="IPR011993">
    <property type="entry name" value="PH-like_dom_sf"/>
</dbReference>